<evidence type="ECO:0000256" key="4">
    <source>
        <dbReference type="ARBA" id="ARBA00023012"/>
    </source>
</evidence>
<dbReference type="SUPFAM" id="SSF52172">
    <property type="entry name" value="CheY-like"/>
    <property type="match status" value="1"/>
</dbReference>
<dbReference type="InterPro" id="IPR018060">
    <property type="entry name" value="HTH_AraC"/>
</dbReference>
<feature type="modified residue" description="4-aspartylphosphate" evidence="8">
    <location>
        <position position="65"/>
    </location>
</feature>
<evidence type="ECO:0000256" key="7">
    <source>
        <dbReference type="ARBA" id="ARBA00023163"/>
    </source>
</evidence>
<evidence type="ECO:0000256" key="8">
    <source>
        <dbReference type="PROSITE-ProRule" id="PRU00169"/>
    </source>
</evidence>
<dbReference type="SMART" id="SM00448">
    <property type="entry name" value="REC"/>
    <property type="match status" value="1"/>
</dbReference>
<dbReference type="Gene3D" id="1.10.10.60">
    <property type="entry name" value="Homeodomain-like"/>
    <property type="match status" value="2"/>
</dbReference>
<evidence type="ECO:0000256" key="5">
    <source>
        <dbReference type="ARBA" id="ARBA00023015"/>
    </source>
</evidence>
<name>A0ABW9UB64_9BACL</name>
<dbReference type="PROSITE" id="PS01124">
    <property type="entry name" value="HTH_ARAC_FAMILY_2"/>
    <property type="match status" value="1"/>
</dbReference>
<evidence type="ECO:0000256" key="6">
    <source>
        <dbReference type="ARBA" id="ARBA00023125"/>
    </source>
</evidence>
<proteinExistence type="predicted"/>
<dbReference type="RefSeq" id="WP_157319073.1">
    <property type="nucleotide sequence ID" value="NZ_WSEM01000008.1"/>
</dbReference>
<dbReference type="InterPro" id="IPR011006">
    <property type="entry name" value="CheY-like_superfamily"/>
</dbReference>
<dbReference type="InterPro" id="IPR051552">
    <property type="entry name" value="HptR"/>
</dbReference>
<keyword evidence="7" id="KW-0804">Transcription</keyword>
<dbReference type="Pfam" id="PF12833">
    <property type="entry name" value="HTH_18"/>
    <property type="match status" value="1"/>
</dbReference>
<comment type="subcellular location">
    <subcellularLocation>
        <location evidence="1">Cytoplasm</location>
    </subcellularLocation>
</comment>
<accession>A0ABW9UB64</accession>
<dbReference type="PRINTS" id="PR00032">
    <property type="entry name" value="HTHARAC"/>
</dbReference>
<keyword evidence="6" id="KW-0238">DNA-binding</keyword>
<dbReference type="Pfam" id="PF00072">
    <property type="entry name" value="Response_reg"/>
    <property type="match status" value="1"/>
</dbReference>
<evidence type="ECO:0000259" key="10">
    <source>
        <dbReference type="PROSITE" id="PS50110"/>
    </source>
</evidence>
<protein>
    <submittedName>
        <fullName evidence="11">Response regulator</fullName>
    </submittedName>
</protein>
<evidence type="ECO:0000313" key="12">
    <source>
        <dbReference type="Proteomes" id="UP000467637"/>
    </source>
</evidence>
<keyword evidence="3 8" id="KW-0597">Phosphoprotein</keyword>
<comment type="caution">
    <text evidence="11">The sequence shown here is derived from an EMBL/GenBank/DDBJ whole genome shotgun (WGS) entry which is preliminary data.</text>
</comment>
<keyword evidence="2" id="KW-0963">Cytoplasm</keyword>
<evidence type="ECO:0000256" key="2">
    <source>
        <dbReference type="ARBA" id="ARBA00022490"/>
    </source>
</evidence>
<dbReference type="InterPro" id="IPR001789">
    <property type="entry name" value="Sig_transdc_resp-reg_receiver"/>
</dbReference>
<dbReference type="Proteomes" id="UP000467637">
    <property type="component" value="Unassembled WGS sequence"/>
</dbReference>
<dbReference type="SUPFAM" id="SSF46689">
    <property type="entry name" value="Homeodomain-like"/>
    <property type="match status" value="2"/>
</dbReference>
<dbReference type="SMART" id="SM00342">
    <property type="entry name" value="HTH_ARAC"/>
    <property type="match status" value="1"/>
</dbReference>
<gene>
    <name evidence="11" type="ORF">GON05_10440</name>
</gene>
<keyword evidence="4" id="KW-0902">Two-component regulatory system</keyword>
<evidence type="ECO:0000313" key="11">
    <source>
        <dbReference type="EMBL" id="MVQ35070.1"/>
    </source>
</evidence>
<dbReference type="PROSITE" id="PS50110">
    <property type="entry name" value="RESPONSE_REGULATORY"/>
    <property type="match status" value="1"/>
</dbReference>
<sequence length="533" mass="60902">MKRRTAVNGMNVKMLIVDDEPIICEGLRYTIPWEELGVQVIGEAYNGTEALRLAEEHKVNLVLTDIRMNGMDGLELAEHLMSALPNVRIVIISGYEDFAYARQAVRLGVSDYLLKPVDIDELLRLVRNIVAKVRKEAEQVNRDNENRMMWLSNVVRGVNSSYDFSSVMPALQPGAQFRMIATQMNRYYQWFSVTSSAEHKALQEAWMTHVHLSFEKHAIHCLSVFDHTNLLFTLCVDSSNRLATELAWNEAIDDMLQAWQGPESLYGSISTAYDSLADTAEHCDEARLLLNYHVLDEQAILTTEFKDQADRKRDGVPEHFPGAEMVQNLMHALFRYDLAEIETLISDIFGFFRSRGYLLDEAAIAYGEIRVLLQQRLRESGIKDLDALNRAPLDLDALNSYVAISQIAKEDLAAVLTLIEMSGISKPYWIIEKAKKYILEHNGSALKAADVAAWLKITPSYFSYIFKQSTGKSFTEYVNQFRIEQAKQLLLQTHDKVYEIADKVGYKEYKYFVSIFKTYTGMTPTEYRDLNTT</sequence>
<evidence type="ECO:0000256" key="1">
    <source>
        <dbReference type="ARBA" id="ARBA00004496"/>
    </source>
</evidence>
<dbReference type="InterPro" id="IPR020449">
    <property type="entry name" value="Tscrpt_reg_AraC-type_HTH"/>
</dbReference>
<dbReference type="Gene3D" id="3.40.50.2300">
    <property type="match status" value="1"/>
</dbReference>
<dbReference type="PANTHER" id="PTHR42713:SF3">
    <property type="entry name" value="TRANSCRIPTIONAL REGULATORY PROTEIN HPTR"/>
    <property type="match status" value="1"/>
</dbReference>
<feature type="domain" description="Response regulatory" evidence="10">
    <location>
        <begin position="13"/>
        <end position="130"/>
    </location>
</feature>
<dbReference type="InterPro" id="IPR009057">
    <property type="entry name" value="Homeodomain-like_sf"/>
</dbReference>
<dbReference type="CDD" id="cd17536">
    <property type="entry name" value="REC_YesN-like"/>
    <property type="match status" value="1"/>
</dbReference>
<keyword evidence="5" id="KW-0805">Transcription regulation</keyword>
<dbReference type="InterPro" id="IPR018062">
    <property type="entry name" value="HTH_AraC-typ_CS"/>
</dbReference>
<organism evidence="11 12">
    <name type="scientific">Paenibacillus anseongense</name>
    <dbReference type="NCBI Taxonomy" id="2682845"/>
    <lineage>
        <taxon>Bacteria</taxon>
        <taxon>Bacillati</taxon>
        <taxon>Bacillota</taxon>
        <taxon>Bacilli</taxon>
        <taxon>Bacillales</taxon>
        <taxon>Paenibacillaceae</taxon>
        <taxon>Paenibacillus</taxon>
    </lineage>
</organism>
<dbReference type="EMBL" id="WSEM01000008">
    <property type="protein sequence ID" value="MVQ35070.1"/>
    <property type="molecule type" value="Genomic_DNA"/>
</dbReference>
<evidence type="ECO:0000259" key="9">
    <source>
        <dbReference type="PROSITE" id="PS01124"/>
    </source>
</evidence>
<feature type="domain" description="HTH araC/xylS-type" evidence="9">
    <location>
        <begin position="432"/>
        <end position="530"/>
    </location>
</feature>
<dbReference type="PANTHER" id="PTHR42713">
    <property type="entry name" value="HISTIDINE KINASE-RELATED"/>
    <property type="match status" value="1"/>
</dbReference>
<reference evidence="11 12" key="1">
    <citation type="submission" date="2019-12" db="EMBL/GenBank/DDBJ databases">
        <authorList>
            <person name="Huq M.A."/>
        </authorList>
    </citation>
    <scope>NUCLEOTIDE SEQUENCE [LARGE SCALE GENOMIC DNA]</scope>
    <source>
        <strain evidence="11 12">MAH-34</strain>
    </source>
</reference>
<keyword evidence="12" id="KW-1185">Reference proteome</keyword>
<evidence type="ECO:0000256" key="3">
    <source>
        <dbReference type="ARBA" id="ARBA00022553"/>
    </source>
</evidence>
<dbReference type="PROSITE" id="PS00041">
    <property type="entry name" value="HTH_ARAC_FAMILY_1"/>
    <property type="match status" value="1"/>
</dbReference>